<reference evidence="12 13" key="1">
    <citation type="submission" date="2016-11" db="EMBL/GenBank/DDBJ databases">
        <authorList>
            <person name="Jaros S."/>
            <person name="Januszkiewicz K."/>
            <person name="Wedrychowicz H."/>
        </authorList>
    </citation>
    <scope>NUCLEOTIDE SEQUENCE [LARGE SCALE GENOMIC DNA]</scope>
    <source>
        <strain evidence="12 13">DSM 19980</strain>
    </source>
</reference>
<dbReference type="GO" id="GO:0009316">
    <property type="term" value="C:3-isopropylmalate dehydratase complex"/>
    <property type="evidence" value="ECO:0007669"/>
    <property type="project" value="InterPro"/>
</dbReference>
<name>A0A1M5BK85_9GAMM</name>
<dbReference type="Proteomes" id="UP000184346">
    <property type="component" value="Unassembled WGS sequence"/>
</dbReference>
<dbReference type="EMBL" id="FQUJ01000011">
    <property type="protein sequence ID" value="SHF42896.1"/>
    <property type="molecule type" value="Genomic_DNA"/>
</dbReference>
<comment type="pathway">
    <text evidence="3 10">Amino-acid biosynthesis; L-leucine biosynthesis; L-leucine from 3-methyl-2-oxobutanoate: step 2/4.</text>
</comment>
<dbReference type="NCBIfam" id="NF002458">
    <property type="entry name" value="PRK01641.1"/>
    <property type="match status" value="1"/>
</dbReference>
<dbReference type="PANTHER" id="PTHR43345:SF5">
    <property type="entry name" value="3-ISOPROPYLMALATE DEHYDRATASE SMALL SUBUNIT"/>
    <property type="match status" value="1"/>
</dbReference>
<dbReference type="EC" id="4.2.1.33" evidence="10"/>
<evidence type="ECO:0000256" key="7">
    <source>
        <dbReference type="ARBA" id="ARBA00022605"/>
    </source>
</evidence>
<comment type="similarity">
    <text evidence="4 10">Belongs to the LeuD family. LeuD type 1 subfamily.</text>
</comment>
<comment type="function">
    <text evidence="2 10">Catalyzes the isomerization between 2-isopropylmalate and 3-isopropylmalate, via the formation of 2-isopropylmaleate.</text>
</comment>
<dbReference type="STRING" id="1121942.SAMN02745148_02619"/>
<dbReference type="OrthoDB" id="9777465at2"/>
<evidence type="ECO:0000256" key="6">
    <source>
        <dbReference type="ARBA" id="ARBA00022430"/>
    </source>
</evidence>
<evidence type="ECO:0000256" key="8">
    <source>
        <dbReference type="ARBA" id="ARBA00023239"/>
    </source>
</evidence>
<gene>
    <name evidence="10" type="primary">leuD</name>
    <name evidence="12" type="ORF">SAMN02745148_02619</name>
</gene>
<keyword evidence="9 10" id="KW-0100">Branched-chain amino acid biosynthesis</keyword>
<evidence type="ECO:0000259" key="11">
    <source>
        <dbReference type="Pfam" id="PF00694"/>
    </source>
</evidence>
<protein>
    <recommendedName>
        <fullName evidence="10">3-isopropylmalate dehydratase small subunit</fullName>
        <ecNumber evidence="10">4.2.1.33</ecNumber>
    </recommendedName>
    <alternativeName>
        <fullName evidence="10">Alpha-IPM isomerase</fullName>
        <shortName evidence="10">IPMI</shortName>
    </alternativeName>
    <alternativeName>
        <fullName evidence="10">Isopropylmalate isomerase</fullName>
    </alternativeName>
</protein>
<dbReference type="FunFam" id="3.20.19.10:FF:000003">
    <property type="entry name" value="3-isopropylmalate dehydratase small subunit"/>
    <property type="match status" value="1"/>
</dbReference>
<dbReference type="RefSeq" id="WP_072823580.1">
    <property type="nucleotide sequence ID" value="NZ_FQUJ01000011.1"/>
</dbReference>
<keyword evidence="13" id="KW-1185">Reference proteome</keyword>
<dbReference type="InterPro" id="IPR033940">
    <property type="entry name" value="IPMI_Swivel"/>
</dbReference>
<dbReference type="PANTHER" id="PTHR43345">
    <property type="entry name" value="3-ISOPROPYLMALATE DEHYDRATASE SMALL SUBUNIT 2-RELATED-RELATED"/>
    <property type="match status" value="1"/>
</dbReference>
<dbReference type="Pfam" id="PF00694">
    <property type="entry name" value="Aconitase_C"/>
    <property type="match status" value="1"/>
</dbReference>
<dbReference type="GO" id="GO:0009098">
    <property type="term" value="P:L-leucine biosynthetic process"/>
    <property type="evidence" value="ECO:0007669"/>
    <property type="project" value="UniProtKB-UniRule"/>
</dbReference>
<evidence type="ECO:0000256" key="2">
    <source>
        <dbReference type="ARBA" id="ARBA00002695"/>
    </source>
</evidence>
<dbReference type="CDD" id="cd01577">
    <property type="entry name" value="IPMI_Swivel"/>
    <property type="match status" value="1"/>
</dbReference>
<evidence type="ECO:0000256" key="10">
    <source>
        <dbReference type="HAMAP-Rule" id="MF_01031"/>
    </source>
</evidence>
<dbReference type="InterPro" id="IPR015928">
    <property type="entry name" value="Aconitase/3IPM_dehydase_swvl"/>
</dbReference>
<dbReference type="InterPro" id="IPR004431">
    <property type="entry name" value="3-IsopropMal_deHydase_ssu"/>
</dbReference>
<organism evidence="12 13">
    <name type="scientific">Modicisalibacter ilicicola DSM 19980</name>
    <dbReference type="NCBI Taxonomy" id="1121942"/>
    <lineage>
        <taxon>Bacteria</taxon>
        <taxon>Pseudomonadati</taxon>
        <taxon>Pseudomonadota</taxon>
        <taxon>Gammaproteobacteria</taxon>
        <taxon>Oceanospirillales</taxon>
        <taxon>Halomonadaceae</taxon>
        <taxon>Modicisalibacter</taxon>
    </lineage>
</organism>
<comment type="subunit">
    <text evidence="5 10">Heterodimer of LeuC and LeuD.</text>
</comment>
<sequence length="217" mass="24785">MQALKQHQGLVAPLDRANVDTDLIIPKQFLKSIKRTGFGPNLFDELRYLDEGYPGQDASQRPLNPDFVLNQPRYRDASILLTRRNFGCGSSREHAPWALEDFGFRVIIAPSFADIFYNNAFKNGILLVPLDEGTVERLFQEVEASEGYRLAVDLEAQTVTTPSGEVLHFEIDEFRKHCLLNGLDDIGLTLEHEAAIRDFEMKHRSAHPWLFRDREVS</sequence>
<dbReference type="Gene3D" id="3.20.19.10">
    <property type="entry name" value="Aconitase, domain 4"/>
    <property type="match status" value="1"/>
</dbReference>
<feature type="domain" description="Aconitase A/isopropylmalate dehydratase small subunit swivel" evidence="11">
    <location>
        <begin position="1"/>
        <end position="130"/>
    </location>
</feature>
<dbReference type="AlphaFoldDB" id="A0A1M5BK85"/>
<evidence type="ECO:0000313" key="12">
    <source>
        <dbReference type="EMBL" id="SHF42896.1"/>
    </source>
</evidence>
<dbReference type="GO" id="GO:0003861">
    <property type="term" value="F:3-isopropylmalate dehydratase activity"/>
    <property type="evidence" value="ECO:0007669"/>
    <property type="project" value="UniProtKB-UniRule"/>
</dbReference>
<comment type="catalytic activity">
    <reaction evidence="1 10">
        <text>(2R,3S)-3-isopropylmalate = (2S)-2-isopropylmalate</text>
        <dbReference type="Rhea" id="RHEA:32287"/>
        <dbReference type="ChEBI" id="CHEBI:1178"/>
        <dbReference type="ChEBI" id="CHEBI:35121"/>
        <dbReference type="EC" id="4.2.1.33"/>
    </reaction>
</comment>
<proteinExistence type="inferred from homology"/>
<accession>A0A1M5BK85</accession>
<evidence type="ECO:0000313" key="13">
    <source>
        <dbReference type="Proteomes" id="UP000184346"/>
    </source>
</evidence>
<keyword evidence="8 10" id="KW-0456">Lyase</keyword>
<dbReference type="HAMAP" id="MF_01031">
    <property type="entry name" value="LeuD_type1"/>
    <property type="match status" value="1"/>
</dbReference>
<dbReference type="NCBIfam" id="TIGR00171">
    <property type="entry name" value="leuD"/>
    <property type="match status" value="1"/>
</dbReference>
<evidence type="ECO:0000256" key="9">
    <source>
        <dbReference type="ARBA" id="ARBA00023304"/>
    </source>
</evidence>
<evidence type="ECO:0000256" key="5">
    <source>
        <dbReference type="ARBA" id="ARBA00011271"/>
    </source>
</evidence>
<evidence type="ECO:0000256" key="3">
    <source>
        <dbReference type="ARBA" id="ARBA00004729"/>
    </source>
</evidence>
<dbReference type="InterPro" id="IPR050075">
    <property type="entry name" value="LeuD"/>
</dbReference>
<evidence type="ECO:0000256" key="1">
    <source>
        <dbReference type="ARBA" id="ARBA00000491"/>
    </source>
</evidence>
<keyword evidence="6 10" id="KW-0432">Leucine biosynthesis</keyword>
<dbReference type="SUPFAM" id="SSF52016">
    <property type="entry name" value="LeuD/IlvD-like"/>
    <property type="match status" value="1"/>
</dbReference>
<dbReference type="InterPro" id="IPR000573">
    <property type="entry name" value="AconitaseA/IPMdHydase_ssu_swvl"/>
</dbReference>
<keyword evidence="7 10" id="KW-0028">Amino-acid biosynthesis</keyword>
<dbReference type="UniPathway" id="UPA00048">
    <property type="reaction ID" value="UER00071"/>
</dbReference>
<evidence type="ECO:0000256" key="4">
    <source>
        <dbReference type="ARBA" id="ARBA00009845"/>
    </source>
</evidence>